<feature type="region of interest" description="Disordered" evidence="1">
    <location>
        <begin position="1"/>
        <end position="49"/>
    </location>
</feature>
<protein>
    <recommendedName>
        <fullName evidence="2">Helitron helicase-like domain-containing protein</fullName>
    </recommendedName>
</protein>
<dbReference type="EMBL" id="KZ805756">
    <property type="protein sequence ID" value="PVH91909.1"/>
    <property type="molecule type" value="Genomic_DNA"/>
</dbReference>
<evidence type="ECO:0000256" key="1">
    <source>
        <dbReference type="SAM" id="MobiDB-lite"/>
    </source>
</evidence>
<dbReference type="AlphaFoldDB" id="A0A2V1D2R2"/>
<dbReference type="OrthoDB" id="3915913at2759"/>
<sequence>MDSWEVPSHGVPAQVYDRLERNEPSAREKTQSAHIVPPTERGLEDGGPTDIQELLRSLQNGEDIWQEGIDDDPADEGDGADEQEYAQDRVHEISASGMFCLDGRPDIAETEKLRYLCEAVGETAPRAQIRESAWTGSAEVRRGCAAEPYILVSRGEDFADSFDARFFAKTFPTLFPYGKGGPRQAEECIMDAKGDGPPGFEAEAASQNLALSRNMSLEKWAELVLQRHGGRFAAHPVFAFLVFNIGVRSRNRRVSMGSVRKKNFPEVERIVRSLTAARLENAKVELEASGKTTDKDVNQLLRNLSLYGHRQPMSRESRLTMRRKIKSLIIRYGIPAIWFTLNPNDITNPVKLRLAAYRFREPSEAEAFLTSLDQVHKRVRLAISDPLSSAIFFHREVSLFFKHYVKTGEESVFGRISQYFGAVETNERGALHVHGLLWLQGNMHLSSLLTDIQRENQAAYRDRVMEYIDSVFTEDLDLEAFATVRAERSVTSDISSFLRNREQFAAVFEEEANFCAGATQIHTHSPTCVKYSIHGRGRKRLPCRFGAPWKLVDKTSMTEDGVLQIRRSHGLVNRWNKAMAVGLRHNHDISFIATKCKGLALVFYLTNYATKVEDPVWKRAAAAKELIQVLGNEVVQDHSNDGLGKAECDGRENRTRQFLMRVANRVFTERALSQVEVVAYLQGYSTEYASTNAWAFLNVCTLYWHVFR</sequence>
<name>A0A2V1D2R2_9PLEO</name>
<dbReference type="InterPro" id="IPR025476">
    <property type="entry name" value="Helitron_helicase-like"/>
</dbReference>
<dbReference type="Pfam" id="PF14214">
    <property type="entry name" value="Helitron_like_N"/>
    <property type="match status" value="1"/>
</dbReference>
<keyword evidence="4" id="KW-1185">Reference proteome</keyword>
<organism evidence="3 4">
    <name type="scientific">Periconia macrospinosa</name>
    <dbReference type="NCBI Taxonomy" id="97972"/>
    <lineage>
        <taxon>Eukaryota</taxon>
        <taxon>Fungi</taxon>
        <taxon>Dikarya</taxon>
        <taxon>Ascomycota</taxon>
        <taxon>Pezizomycotina</taxon>
        <taxon>Dothideomycetes</taxon>
        <taxon>Pleosporomycetidae</taxon>
        <taxon>Pleosporales</taxon>
        <taxon>Massarineae</taxon>
        <taxon>Periconiaceae</taxon>
        <taxon>Periconia</taxon>
    </lineage>
</organism>
<feature type="compositionally biased region" description="Basic and acidic residues" evidence="1">
    <location>
        <begin position="17"/>
        <end position="31"/>
    </location>
</feature>
<reference evidence="3 4" key="1">
    <citation type="journal article" date="2018" name="Sci. Rep.">
        <title>Comparative genomics provides insights into the lifestyle and reveals functional heterogeneity of dark septate endophytic fungi.</title>
        <authorList>
            <person name="Knapp D.G."/>
            <person name="Nemeth J.B."/>
            <person name="Barry K."/>
            <person name="Hainaut M."/>
            <person name="Henrissat B."/>
            <person name="Johnson J."/>
            <person name="Kuo A."/>
            <person name="Lim J.H.P."/>
            <person name="Lipzen A."/>
            <person name="Nolan M."/>
            <person name="Ohm R.A."/>
            <person name="Tamas L."/>
            <person name="Grigoriev I.V."/>
            <person name="Spatafora J.W."/>
            <person name="Nagy L.G."/>
            <person name="Kovacs G.M."/>
        </authorList>
    </citation>
    <scope>NUCLEOTIDE SEQUENCE [LARGE SCALE GENOMIC DNA]</scope>
    <source>
        <strain evidence="3 4">DSE2036</strain>
    </source>
</reference>
<dbReference type="STRING" id="97972.A0A2V1D2R2"/>
<feature type="domain" description="Helitron helicase-like" evidence="2">
    <location>
        <begin position="220"/>
        <end position="437"/>
    </location>
</feature>
<gene>
    <name evidence="3" type="ORF">DM02DRAFT_663480</name>
</gene>
<accession>A0A2V1D2R2</accession>
<dbReference type="Proteomes" id="UP000244855">
    <property type="component" value="Unassembled WGS sequence"/>
</dbReference>
<evidence type="ECO:0000259" key="2">
    <source>
        <dbReference type="Pfam" id="PF14214"/>
    </source>
</evidence>
<evidence type="ECO:0000313" key="3">
    <source>
        <dbReference type="EMBL" id="PVH91909.1"/>
    </source>
</evidence>
<evidence type="ECO:0000313" key="4">
    <source>
        <dbReference type="Proteomes" id="UP000244855"/>
    </source>
</evidence>
<proteinExistence type="predicted"/>